<reference evidence="2 3" key="1">
    <citation type="journal article" date="2015" name="Proc. Natl. Acad. Sci. U.S.A.">
        <title>The resurrection genome of Boea hygrometrica: A blueprint for survival of dehydration.</title>
        <authorList>
            <person name="Xiao L."/>
            <person name="Yang G."/>
            <person name="Zhang L."/>
            <person name="Yang X."/>
            <person name="Zhao S."/>
            <person name="Ji Z."/>
            <person name="Zhou Q."/>
            <person name="Hu M."/>
            <person name="Wang Y."/>
            <person name="Chen M."/>
            <person name="Xu Y."/>
            <person name="Jin H."/>
            <person name="Xiao X."/>
            <person name="Hu G."/>
            <person name="Bao F."/>
            <person name="Hu Y."/>
            <person name="Wan P."/>
            <person name="Li L."/>
            <person name="Deng X."/>
            <person name="Kuang T."/>
            <person name="Xiang C."/>
            <person name="Zhu J.K."/>
            <person name="Oliver M.J."/>
            <person name="He Y."/>
        </authorList>
    </citation>
    <scope>NUCLEOTIDE SEQUENCE [LARGE SCALE GENOMIC DNA]</scope>
    <source>
        <strain evidence="3">cv. XS01</strain>
    </source>
</reference>
<name>A0A2Z7ALG7_9LAMI</name>
<evidence type="ECO:0000256" key="1">
    <source>
        <dbReference type="SAM" id="MobiDB-lite"/>
    </source>
</evidence>
<evidence type="ECO:0000313" key="3">
    <source>
        <dbReference type="Proteomes" id="UP000250235"/>
    </source>
</evidence>
<feature type="region of interest" description="Disordered" evidence="1">
    <location>
        <begin position="116"/>
        <end position="198"/>
    </location>
</feature>
<dbReference type="EMBL" id="KV014265">
    <property type="protein sequence ID" value="KZV22651.1"/>
    <property type="molecule type" value="Genomic_DNA"/>
</dbReference>
<sequence length="198" mass="22094">MFLVDWAVKMRIRPSELETSICDVKLIGGRSFPVVELIDESTAAYREVPVSSRNWSEPGTSCQQGVIRIRHGSPTKINSLDGHVAAIRNEQLEFQTKLAVDILSLSNRLGDLVGYIRGGDAKKGEGSSRRRPLPPPVNQGEGSGNRTSGDIVIKTEIAQRDIDNKQRDILERLMAADRQRERERGSRSSSGSHKRRKY</sequence>
<dbReference type="AlphaFoldDB" id="A0A2Z7ALG7"/>
<evidence type="ECO:0000313" key="2">
    <source>
        <dbReference type="EMBL" id="KZV22651.1"/>
    </source>
</evidence>
<dbReference type="Proteomes" id="UP000250235">
    <property type="component" value="Unassembled WGS sequence"/>
</dbReference>
<protein>
    <submittedName>
        <fullName evidence="2">Uncharacterized protein</fullName>
    </submittedName>
</protein>
<keyword evidence="3" id="KW-1185">Reference proteome</keyword>
<gene>
    <name evidence="2" type="ORF">F511_43201</name>
</gene>
<feature type="compositionally biased region" description="Basic and acidic residues" evidence="1">
    <location>
        <begin position="157"/>
        <end position="186"/>
    </location>
</feature>
<proteinExistence type="predicted"/>
<organism evidence="2 3">
    <name type="scientific">Dorcoceras hygrometricum</name>
    <dbReference type="NCBI Taxonomy" id="472368"/>
    <lineage>
        <taxon>Eukaryota</taxon>
        <taxon>Viridiplantae</taxon>
        <taxon>Streptophyta</taxon>
        <taxon>Embryophyta</taxon>
        <taxon>Tracheophyta</taxon>
        <taxon>Spermatophyta</taxon>
        <taxon>Magnoliopsida</taxon>
        <taxon>eudicotyledons</taxon>
        <taxon>Gunneridae</taxon>
        <taxon>Pentapetalae</taxon>
        <taxon>asterids</taxon>
        <taxon>lamiids</taxon>
        <taxon>Lamiales</taxon>
        <taxon>Gesneriaceae</taxon>
        <taxon>Didymocarpoideae</taxon>
        <taxon>Trichosporeae</taxon>
        <taxon>Loxocarpinae</taxon>
        <taxon>Dorcoceras</taxon>
    </lineage>
</organism>
<feature type="compositionally biased region" description="Basic and acidic residues" evidence="1">
    <location>
        <begin position="119"/>
        <end position="128"/>
    </location>
</feature>
<accession>A0A2Z7ALG7</accession>